<organism evidence="2 3">
    <name type="scientific">Paralimibaculum aggregatum</name>
    <dbReference type="NCBI Taxonomy" id="3036245"/>
    <lineage>
        <taxon>Bacteria</taxon>
        <taxon>Pseudomonadati</taxon>
        <taxon>Pseudomonadota</taxon>
        <taxon>Alphaproteobacteria</taxon>
        <taxon>Rhodobacterales</taxon>
        <taxon>Paracoccaceae</taxon>
        <taxon>Paralimibaculum</taxon>
    </lineage>
</organism>
<proteinExistence type="predicted"/>
<evidence type="ECO:0000313" key="2">
    <source>
        <dbReference type="EMBL" id="GMG81087.1"/>
    </source>
</evidence>
<accession>A0ABQ6LDR9</accession>
<keyword evidence="3" id="KW-1185">Reference proteome</keyword>
<dbReference type="SUPFAM" id="SSF53756">
    <property type="entry name" value="UDP-Glycosyltransferase/glycogen phosphorylase"/>
    <property type="match status" value="1"/>
</dbReference>
<dbReference type="PANTHER" id="PTHR12526:SF638">
    <property type="entry name" value="SPORE COAT PROTEIN SA"/>
    <property type="match status" value="1"/>
</dbReference>
<dbReference type="CDD" id="cd03808">
    <property type="entry name" value="GT4_CapM-like"/>
    <property type="match status" value="1"/>
</dbReference>
<name>A0ABQ6LDR9_9RHOB</name>
<dbReference type="Pfam" id="PF13692">
    <property type="entry name" value="Glyco_trans_1_4"/>
    <property type="match status" value="1"/>
</dbReference>
<dbReference type="Gene3D" id="3.40.50.2000">
    <property type="entry name" value="Glycogen Phosphorylase B"/>
    <property type="match status" value="2"/>
</dbReference>
<gene>
    <name evidence="2" type="ORF">LNKW23_02990</name>
</gene>
<comment type="caution">
    <text evidence="2">The sequence shown here is derived from an EMBL/GenBank/DDBJ whole genome shotgun (WGS) entry which is preliminary data.</text>
</comment>
<dbReference type="InterPro" id="IPR028098">
    <property type="entry name" value="Glyco_trans_4-like_N"/>
</dbReference>
<evidence type="ECO:0000313" key="3">
    <source>
        <dbReference type="Proteomes" id="UP001239909"/>
    </source>
</evidence>
<dbReference type="PANTHER" id="PTHR12526">
    <property type="entry name" value="GLYCOSYLTRANSFERASE"/>
    <property type="match status" value="1"/>
</dbReference>
<dbReference type="Proteomes" id="UP001239909">
    <property type="component" value="Unassembled WGS sequence"/>
</dbReference>
<dbReference type="EMBL" id="BSYI01000002">
    <property type="protein sequence ID" value="GMG81087.1"/>
    <property type="molecule type" value="Genomic_DNA"/>
</dbReference>
<feature type="domain" description="Glycosyltransferase subfamily 4-like N-terminal" evidence="1">
    <location>
        <begin position="12"/>
        <end position="152"/>
    </location>
</feature>
<evidence type="ECO:0000259" key="1">
    <source>
        <dbReference type="Pfam" id="PF13477"/>
    </source>
</evidence>
<dbReference type="Pfam" id="PF13477">
    <property type="entry name" value="Glyco_trans_4_2"/>
    <property type="match status" value="1"/>
</dbReference>
<reference evidence="2 3" key="1">
    <citation type="submission" date="2023-04" db="EMBL/GenBank/DDBJ databases">
        <title>Marinoamorphus aggregata gen. nov., sp. Nov., isolate from tissue of brittle star Ophioplocus japonicus.</title>
        <authorList>
            <person name="Kawano K."/>
            <person name="Sawayama S."/>
            <person name="Nakagawa S."/>
        </authorList>
    </citation>
    <scope>NUCLEOTIDE SEQUENCE [LARGE SCALE GENOMIC DNA]</scope>
    <source>
        <strain evidence="2 3">NKW23</strain>
    </source>
</reference>
<protein>
    <submittedName>
        <fullName evidence="2">Glycosyltransferase family 4 protein</fullName>
    </submittedName>
</protein>
<sequence>MRGPAPGARRLALVVNDPAFFLSHRLEIARAARDAGWEVWLVTPPEPAAAVARIRAEGFAHAAVEMGRGRIQPRRDIAVIGRLARLFREIRPDLVHLVTIKPVLYGGVAARLARVPAVAAAISGLGYLFISKGARARAIRAALVPLYRLALNRPCAAAIFQNADDRAVIEGLGVRPGGGVEMIRGSGTMLAAFRPEAAPETPPLVVVPARLLRDKGAREFVEAARLLRRRGVAARFAWIGAPDPANPACVDAATRAGWEAEGAAEFWGQRGDVPEILARASLVVLPSYREGMPKALIEAAAAGRAVVTTDVPGCRDAIEPGVTGLLVPPRDGAALAEAIAALLADPARRAAMGRAGRALAERAFAVEDVAARHLALWERLLAARGAVS</sequence>